<feature type="compositionally biased region" description="Basic and acidic residues" evidence="1">
    <location>
        <begin position="55"/>
        <end position="64"/>
    </location>
</feature>
<name>A0A6J4MX76_9ACTN</name>
<feature type="compositionally biased region" description="Basic residues" evidence="1">
    <location>
        <begin position="8"/>
        <end position="17"/>
    </location>
</feature>
<gene>
    <name evidence="2" type="ORF">AVDCRST_MAG32-380</name>
</gene>
<evidence type="ECO:0000256" key="1">
    <source>
        <dbReference type="SAM" id="MobiDB-lite"/>
    </source>
</evidence>
<feature type="compositionally biased region" description="Low complexity" evidence="1">
    <location>
        <begin position="135"/>
        <end position="145"/>
    </location>
</feature>
<feature type="non-terminal residue" evidence="2">
    <location>
        <position position="159"/>
    </location>
</feature>
<accession>A0A6J4MX76</accession>
<feature type="non-terminal residue" evidence="2">
    <location>
        <position position="1"/>
    </location>
</feature>
<dbReference type="EMBL" id="CADCUM010000018">
    <property type="protein sequence ID" value="CAA9368894.1"/>
    <property type="molecule type" value="Genomic_DNA"/>
</dbReference>
<protein>
    <submittedName>
        <fullName evidence="2">Uncharacterized protein</fullName>
    </submittedName>
</protein>
<organism evidence="2">
    <name type="scientific">uncultured Nocardioides sp</name>
    <dbReference type="NCBI Taxonomy" id="198441"/>
    <lineage>
        <taxon>Bacteria</taxon>
        <taxon>Bacillati</taxon>
        <taxon>Actinomycetota</taxon>
        <taxon>Actinomycetes</taxon>
        <taxon>Propionibacteriales</taxon>
        <taxon>Nocardioidaceae</taxon>
        <taxon>Nocardioides</taxon>
        <taxon>environmental samples</taxon>
    </lineage>
</organism>
<reference evidence="2" key="1">
    <citation type="submission" date="2020-02" db="EMBL/GenBank/DDBJ databases">
        <authorList>
            <person name="Meier V. D."/>
        </authorList>
    </citation>
    <scope>NUCLEOTIDE SEQUENCE</scope>
    <source>
        <strain evidence="2">AVDCRST_MAG32</strain>
    </source>
</reference>
<sequence>GAAPHQPGRARRRRRGVRGGVRAVPHHGRGLLPPAAGRRRAARHRGSGVGRGRRRDGPRLRDPLPTRVRVAGGRAGRRGRVPDARRAPGRPRPGRRDRPHQAVRGPGARGRGDRHGPVVPLRDGRSPLDLHEAGLHPAAGARLGPGPRGAPHRLRQAAL</sequence>
<feature type="region of interest" description="Disordered" evidence="1">
    <location>
        <begin position="1"/>
        <end position="159"/>
    </location>
</feature>
<feature type="compositionally biased region" description="Basic residues" evidence="1">
    <location>
        <begin position="150"/>
        <end position="159"/>
    </location>
</feature>
<evidence type="ECO:0000313" key="2">
    <source>
        <dbReference type="EMBL" id="CAA9368894.1"/>
    </source>
</evidence>
<feature type="compositionally biased region" description="Basic residues" evidence="1">
    <location>
        <begin position="37"/>
        <end position="54"/>
    </location>
</feature>
<dbReference type="AlphaFoldDB" id="A0A6J4MX76"/>
<feature type="compositionally biased region" description="Basic and acidic residues" evidence="1">
    <location>
        <begin position="110"/>
        <end position="134"/>
    </location>
</feature>
<proteinExistence type="predicted"/>